<dbReference type="Gene3D" id="1.10.10.10">
    <property type="entry name" value="Winged helix-like DNA-binding domain superfamily/Winged helix DNA-binding domain"/>
    <property type="match status" value="1"/>
</dbReference>
<dbReference type="InterPro" id="IPR015102">
    <property type="entry name" value="Tscrpt_reg_HTH_FeoC"/>
</dbReference>
<dbReference type="EMBL" id="JAIHOM010000004">
    <property type="protein sequence ID" value="MCW6034928.1"/>
    <property type="molecule type" value="Genomic_DNA"/>
</dbReference>
<feature type="domain" description="Transcriptional regulator HTH-type FeoC" evidence="1">
    <location>
        <begin position="2"/>
        <end position="68"/>
    </location>
</feature>
<name>A0ABT3L096_9CYAN</name>
<gene>
    <name evidence="2" type="ORF">K4A83_01390</name>
</gene>
<reference evidence="2 3" key="1">
    <citation type="submission" date="2021-08" db="EMBL/GenBank/DDBJ databases">
        <title>Draft genome sequence of Spirulina subsalsa with high tolerance to salinity and hype-accumulation of phycocyanin.</title>
        <authorList>
            <person name="Pei H."/>
            <person name="Jiang L."/>
        </authorList>
    </citation>
    <scope>NUCLEOTIDE SEQUENCE [LARGE SCALE GENOMIC DNA]</scope>
    <source>
        <strain evidence="2 3">FACHB-351</strain>
    </source>
</reference>
<evidence type="ECO:0000313" key="3">
    <source>
        <dbReference type="Proteomes" id="UP001526426"/>
    </source>
</evidence>
<dbReference type="InterPro" id="IPR036390">
    <property type="entry name" value="WH_DNA-bd_sf"/>
</dbReference>
<protein>
    <submittedName>
        <fullName evidence="2">FeoC-like transcriptional regulator</fullName>
    </submittedName>
</protein>
<accession>A0ABT3L096</accession>
<evidence type="ECO:0000259" key="1">
    <source>
        <dbReference type="Pfam" id="PF09012"/>
    </source>
</evidence>
<dbReference type="RefSeq" id="WP_265262585.1">
    <property type="nucleotide sequence ID" value="NZ_JAIHOM010000004.1"/>
</dbReference>
<comment type="caution">
    <text evidence="2">The sequence shown here is derived from an EMBL/GenBank/DDBJ whole genome shotgun (WGS) entry which is preliminary data.</text>
</comment>
<organism evidence="2 3">
    <name type="scientific">Spirulina subsalsa FACHB-351</name>
    <dbReference type="NCBI Taxonomy" id="234711"/>
    <lineage>
        <taxon>Bacteria</taxon>
        <taxon>Bacillati</taxon>
        <taxon>Cyanobacteriota</taxon>
        <taxon>Cyanophyceae</taxon>
        <taxon>Spirulinales</taxon>
        <taxon>Spirulinaceae</taxon>
        <taxon>Spirulina</taxon>
    </lineage>
</organism>
<dbReference type="Pfam" id="PF09012">
    <property type="entry name" value="FeoC"/>
    <property type="match status" value="1"/>
</dbReference>
<dbReference type="Proteomes" id="UP001526426">
    <property type="component" value="Unassembled WGS sequence"/>
</dbReference>
<proteinExistence type="predicted"/>
<dbReference type="SUPFAM" id="SSF46785">
    <property type="entry name" value="Winged helix' DNA-binding domain"/>
    <property type="match status" value="1"/>
</dbReference>
<evidence type="ECO:0000313" key="2">
    <source>
        <dbReference type="EMBL" id="MCW6034928.1"/>
    </source>
</evidence>
<keyword evidence="3" id="KW-1185">Reference proteome</keyword>
<sequence length="73" mass="8291">MILTELQQYLRQHKTTTLDELSCHFAIAPDALRGMLSQLVRKGRVRQLETKKCGGCHSCSPEALELYEWVNSG</sequence>
<dbReference type="InterPro" id="IPR036388">
    <property type="entry name" value="WH-like_DNA-bd_sf"/>
</dbReference>